<dbReference type="AlphaFoldDB" id="A0AAN9JQV6"/>
<protein>
    <recommendedName>
        <fullName evidence="1">25S rRNA (uridine-N(3))-methyltransferase BMT5-like domain-containing protein</fullName>
    </recommendedName>
</protein>
<dbReference type="InterPro" id="IPR019446">
    <property type="entry name" value="BMT5-like"/>
</dbReference>
<feature type="domain" description="25S rRNA (uridine-N(3))-methyltransferase BMT5-like" evidence="1">
    <location>
        <begin position="24"/>
        <end position="189"/>
    </location>
</feature>
<accession>A0AAN9JQV6</accession>
<dbReference type="Proteomes" id="UP001359559">
    <property type="component" value="Unassembled WGS sequence"/>
</dbReference>
<evidence type="ECO:0000259" key="1">
    <source>
        <dbReference type="Pfam" id="PF10354"/>
    </source>
</evidence>
<dbReference type="FunFam" id="3.40.50.150:FF:000440">
    <property type="entry name" value="Os09g0479300 protein"/>
    <property type="match status" value="1"/>
</dbReference>
<dbReference type="EMBL" id="JAYKXN010000003">
    <property type="protein sequence ID" value="KAK7301869.1"/>
    <property type="molecule type" value="Genomic_DNA"/>
</dbReference>
<reference evidence="2 3" key="1">
    <citation type="submission" date="2024-01" db="EMBL/GenBank/DDBJ databases">
        <title>The genomes of 5 underutilized Papilionoideae crops provide insights into root nodulation and disease resistance.</title>
        <authorList>
            <person name="Yuan L."/>
        </authorList>
    </citation>
    <scope>NUCLEOTIDE SEQUENCE [LARGE SCALE GENOMIC DNA]</scope>
    <source>
        <strain evidence="2">LY-2023</strain>
        <tissue evidence="2">Leaf</tissue>
    </source>
</reference>
<dbReference type="GO" id="GO:0005737">
    <property type="term" value="C:cytoplasm"/>
    <property type="evidence" value="ECO:0007669"/>
    <property type="project" value="TreeGrafter"/>
</dbReference>
<dbReference type="GO" id="GO:0070042">
    <property type="term" value="F:rRNA (uridine-N3-)-methyltransferase activity"/>
    <property type="evidence" value="ECO:0007669"/>
    <property type="project" value="InterPro"/>
</dbReference>
<dbReference type="Pfam" id="PF10354">
    <property type="entry name" value="BMT5-like"/>
    <property type="match status" value="1"/>
</dbReference>
<dbReference type="PANTHER" id="PTHR11538:SF26">
    <property type="entry name" value="FERREDOXIN-FOLD ANTICODON-BINDING DOMAIN-CONTAINING PROTEIN 1"/>
    <property type="match status" value="1"/>
</dbReference>
<organism evidence="2 3">
    <name type="scientific">Clitoria ternatea</name>
    <name type="common">Butterfly pea</name>
    <dbReference type="NCBI Taxonomy" id="43366"/>
    <lineage>
        <taxon>Eukaryota</taxon>
        <taxon>Viridiplantae</taxon>
        <taxon>Streptophyta</taxon>
        <taxon>Embryophyta</taxon>
        <taxon>Tracheophyta</taxon>
        <taxon>Spermatophyta</taxon>
        <taxon>Magnoliopsida</taxon>
        <taxon>eudicotyledons</taxon>
        <taxon>Gunneridae</taxon>
        <taxon>Pentapetalae</taxon>
        <taxon>rosids</taxon>
        <taxon>fabids</taxon>
        <taxon>Fabales</taxon>
        <taxon>Fabaceae</taxon>
        <taxon>Papilionoideae</taxon>
        <taxon>50 kb inversion clade</taxon>
        <taxon>NPAAA clade</taxon>
        <taxon>indigoferoid/millettioid clade</taxon>
        <taxon>Phaseoleae</taxon>
        <taxon>Clitoria</taxon>
    </lineage>
</organism>
<keyword evidence="3" id="KW-1185">Reference proteome</keyword>
<evidence type="ECO:0000313" key="2">
    <source>
        <dbReference type="EMBL" id="KAK7301869.1"/>
    </source>
</evidence>
<dbReference type="InterPro" id="IPR029063">
    <property type="entry name" value="SAM-dependent_MTases_sf"/>
</dbReference>
<sequence length="442" mass="50016">MNPLCMEQQEAKWVTHYRSDHQILLVGEGDFSFSLSLANSFGTAINIVATSLDSYDGLTKKYKHAKSNLADLQKLGACLIHVVDATKMKLYSELQMRMFDRVIFNFPHAGFYGSEDNILLIEMHKDLVLGFFKNASQMLRAGGEIHVSHKTTEPFRNWNIEELAKQSGLTLIDCADFKKENYPGYNNKRGNGDRCDEPFPLGECSTYKFIHISDAMGKHMKRNRSVVARQQKDLPFQEIQDAVKQLPSSDYLNHYPRHIPKMNEAVTSIFGIANRHSHVAEVHERGAPSAGYSSLGLIPGSHIYLQPMEPLQSLQPWKTSTNVRYSMRNHVRTMDTVPVSFDGGNDGHRIYGGSSNYLQETLGSTTARREIYSFDGARSDLERHIAKMPRRTLSGDIYGSSSGYLQQAQGRTIAQGARYCFDGVRSDFKRRVMPRRSLNDDI</sequence>
<dbReference type="GO" id="GO:0070475">
    <property type="term" value="P:rRNA base methylation"/>
    <property type="evidence" value="ECO:0007669"/>
    <property type="project" value="InterPro"/>
</dbReference>
<gene>
    <name evidence="2" type="ORF">RJT34_12745</name>
</gene>
<proteinExistence type="predicted"/>
<dbReference type="PANTHER" id="PTHR11538">
    <property type="entry name" value="PHENYLALANYL-TRNA SYNTHETASE"/>
    <property type="match status" value="1"/>
</dbReference>
<name>A0AAN9JQV6_CLITE</name>
<dbReference type="SUPFAM" id="SSF53335">
    <property type="entry name" value="S-adenosyl-L-methionine-dependent methyltransferases"/>
    <property type="match status" value="1"/>
</dbReference>
<evidence type="ECO:0000313" key="3">
    <source>
        <dbReference type="Proteomes" id="UP001359559"/>
    </source>
</evidence>
<dbReference type="Gene3D" id="3.40.50.150">
    <property type="entry name" value="Vaccinia Virus protein VP39"/>
    <property type="match status" value="1"/>
</dbReference>
<comment type="caution">
    <text evidence="2">The sequence shown here is derived from an EMBL/GenBank/DDBJ whole genome shotgun (WGS) entry which is preliminary data.</text>
</comment>